<dbReference type="Proteomes" id="UP000053989">
    <property type="component" value="Unassembled WGS sequence"/>
</dbReference>
<reference evidence="1 2" key="1">
    <citation type="submission" date="2014-04" db="EMBL/GenBank/DDBJ databases">
        <authorList>
            <consortium name="DOE Joint Genome Institute"/>
            <person name="Kuo A."/>
            <person name="Kohler A."/>
            <person name="Nagy L.G."/>
            <person name="Floudas D."/>
            <person name="Copeland A."/>
            <person name="Barry K.W."/>
            <person name="Cichocki N."/>
            <person name="Veneault-Fourrey C."/>
            <person name="LaButti K."/>
            <person name="Lindquist E.A."/>
            <person name="Lipzen A."/>
            <person name="Lundell T."/>
            <person name="Morin E."/>
            <person name="Murat C."/>
            <person name="Sun H."/>
            <person name="Tunlid A."/>
            <person name="Henrissat B."/>
            <person name="Grigoriev I.V."/>
            <person name="Hibbett D.S."/>
            <person name="Martin F."/>
            <person name="Nordberg H.P."/>
            <person name="Cantor M.N."/>
            <person name="Hua S.X."/>
        </authorList>
    </citation>
    <scope>NUCLEOTIDE SEQUENCE [LARGE SCALE GENOMIC DNA]</scope>
    <source>
        <strain evidence="1 2">Foug A</strain>
    </source>
</reference>
<name>A0A0C3ARG3_9AGAM</name>
<dbReference type="EMBL" id="KN822012">
    <property type="protein sequence ID" value="KIM67522.1"/>
    <property type="molecule type" value="Genomic_DNA"/>
</dbReference>
<evidence type="ECO:0000313" key="1">
    <source>
        <dbReference type="EMBL" id="KIM67522.1"/>
    </source>
</evidence>
<organism evidence="1 2">
    <name type="scientific">Scleroderma citrinum Foug A</name>
    <dbReference type="NCBI Taxonomy" id="1036808"/>
    <lineage>
        <taxon>Eukaryota</taxon>
        <taxon>Fungi</taxon>
        <taxon>Dikarya</taxon>
        <taxon>Basidiomycota</taxon>
        <taxon>Agaricomycotina</taxon>
        <taxon>Agaricomycetes</taxon>
        <taxon>Agaricomycetidae</taxon>
        <taxon>Boletales</taxon>
        <taxon>Sclerodermatineae</taxon>
        <taxon>Sclerodermataceae</taxon>
        <taxon>Scleroderma</taxon>
    </lineage>
</organism>
<protein>
    <submittedName>
        <fullName evidence="1">Uncharacterized protein</fullName>
    </submittedName>
</protein>
<dbReference type="OrthoDB" id="2670808at2759"/>
<proteinExistence type="predicted"/>
<dbReference type="InParanoid" id="A0A0C3ARG3"/>
<keyword evidence="2" id="KW-1185">Reference proteome</keyword>
<evidence type="ECO:0000313" key="2">
    <source>
        <dbReference type="Proteomes" id="UP000053989"/>
    </source>
</evidence>
<dbReference type="AlphaFoldDB" id="A0A0C3ARG3"/>
<accession>A0A0C3ARG3</accession>
<gene>
    <name evidence="1" type="ORF">SCLCIDRAFT_21053</name>
</gene>
<dbReference type="HOGENOM" id="CLU_041329_0_0_1"/>
<reference evidence="2" key="2">
    <citation type="submission" date="2015-01" db="EMBL/GenBank/DDBJ databases">
        <title>Evolutionary Origins and Diversification of the Mycorrhizal Mutualists.</title>
        <authorList>
            <consortium name="DOE Joint Genome Institute"/>
            <consortium name="Mycorrhizal Genomics Consortium"/>
            <person name="Kohler A."/>
            <person name="Kuo A."/>
            <person name="Nagy L.G."/>
            <person name="Floudas D."/>
            <person name="Copeland A."/>
            <person name="Barry K.W."/>
            <person name="Cichocki N."/>
            <person name="Veneault-Fourrey C."/>
            <person name="LaButti K."/>
            <person name="Lindquist E.A."/>
            <person name="Lipzen A."/>
            <person name="Lundell T."/>
            <person name="Morin E."/>
            <person name="Murat C."/>
            <person name="Riley R."/>
            <person name="Ohm R."/>
            <person name="Sun H."/>
            <person name="Tunlid A."/>
            <person name="Henrissat B."/>
            <person name="Grigoriev I.V."/>
            <person name="Hibbett D.S."/>
            <person name="Martin F."/>
        </authorList>
    </citation>
    <scope>NUCLEOTIDE SEQUENCE [LARGE SCALE GENOMIC DNA]</scope>
    <source>
        <strain evidence="2">Foug A</strain>
    </source>
</reference>
<dbReference type="STRING" id="1036808.A0A0C3ARG3"/>
<sequence length="272" mass="30407">MFEMGSVPCSNKIDNLCRWYGNELAAIELALRTPENEIFYFALCEHHHDMLSLCSCWSNPLALISRFDSQIREASVLAESLSGDHPCISLFWLNPTTVEAPEESPKEEIVNLNSITGSQEAPCEPEHAVLADFLADDHGCHEDAIEDQPTVTAAIIWEPPENMSLDTIRPLLPSQHLVVPSKEALRQRCEVDGFCHLLFDPEDVVILANPTSCLNDVCINGCIALLFSSIKPPNSQHFAVFSMYDLLRICYNASDESLWNISKTVIFTQTLQ</sequence>